<dbReference type="InParanoid" id="A0A165III2"/>
<reference evidence="3 4" key="1">
    <citation type="journal article" date="2016" name="Mol. Biol. Evol.">
        <title>Comparative Genomics of Early-Diverging Mushroom-Forming Fungi Provides Insights into the Origins of Lignocellulose Decay Capabilities.</title>
        <authorList>
            <person name="Nagy L.G."/>
            <person name="Riley R."/>
            <person name="Tritt A."/>
            <person name="Adam C."/>
            <person name="Daum C."/>
            <person name="Floudas D."/>
            <person name="Sun H."/>
            <person name="Yadav J.S."/>
            <person name="Pangilinan J."/>
            <person name="Larsson K.H."/>
            <person name="Matsuura K."/>
            <person name="Barry K."/>
            <person name="Labutti K."/>
            <person name="Kuo R."/>
            <person name="Ohm R.A."/>
            <person name="Bhattacharya S.S."/>
            <person name="Shirouzu T."/>
            <person name="Yoshinaga Y."/>
            <person name="Martin F.M."/>
            <person name="Grigoriev I.V."/>
            <person name="Hibbett D.S."/>
        </authorList>
    </citation>
    <scope>NUCLEOTIDE SEQUENCE [LARGE SCALE GENOMIC DNA]</scope>
    <source>
        <strain evidence="3 4">HHB12733</strain>
    </source>
</reference>
<feature type="transmembrane region" description="Helical" evidence="1">
    <location>
        <begin position="63"/>
        <end position="86"/>
    </location>
</feature>
<dbReference type="EMBL" id="KV423929">
    <property type="protein sequence ID" value="KZT60615.1"/>
    <property type="molecule type" value="Genomic_DNA"/>
</dbReference>
<feature type="domain" description="DUF6533" evidence="2">
    <location>
        <begin position="37"/>
        <end position="79"/>
    </location>
</feature>
<feature type="transmembrane region" description="Helical" evidence="1">
    <location>
        <begin position="106"/>
        <end position="123"/>
    </location>
</feature>
<proteinExistence type="predicted"/>
<feature type="transmembrane region" description="Helical" evidence="1">
    <location>
        <begin position="135"/>
        <end position="157"/>
    </location>
</feature>
<protein>
    <recommendedName>
        <fullName evidence="2">DUF6533 domain-containing protein</fullName>
    </recommendedName>
</protein>
<accession>A0A165III2</accession>
<gene>
    <name evidence="3" type="ORF">CALCODRAFT_531455</name>
</gene>
<evidence type="ECO:0000313" key="4">
    <source>
        <dbReference type="Proteomes" id="UP000076842"/>
    </source>
</evidence>
<evidence type="ECO:0000259" key="2">
    <source>
        <dbReference type="Pfam" id="PF20151"/>
    </source>
</evidence>
<sequence length="189" mass="20994">MPTYCVYRGHLRALVLGSESSPWEFLVSMRTERFLELGSLILVAFDITITLNKEIRLVWKRPINTLTLVYLANRYFVLIQAVLYVLSGLGNTLSPGVCQRLNVFTNIWSVPLVLTSIQSLVVLRLSALFKAQPTIVITLWSSLLIAFVATLAMAGLLYSSFQVLTPPDAWGGCFLIPSLVMTTTSGFFA</sequence>
<dbReference type="Proteomes" id="UP000076842">
    <property type="component" value="Unassembled WGS sequence"/>
</dbReference>
<dbReference type="Pfam" id="PF20151">
    <property type="entry name" value="DUF6533"/>
    <property type="match status" value="1"/>
</dbReference>
<evidence type="ECO:0000313" key="3">
    <source>
        <dbReference type="EMBL" id="KZT60615.1"/>
    </source>
</evidence>
<dbReference type="OrthoDB" id="2745134at2759"/>
<keyword evidence="1" id="KW-1133">Transmembrane helix</keyword>
<dbReference type="InterPro" id="IPR045340">
    <property type="entry name" value="DUF6533"/>
</dbReference>
<keyword evidence="4" id="KW-1185">Reference proteome</keyword>
<name>A0A165III2_9BASI</name>
<keyword evidence="1" id="KW-0812">Transmembrane</keyword>
<dbReference type="AlphaFoldDB" id="A0A165III2"/>
<evidence type="ECO:0000256" key="1">
    <source>
        <dbReference type="SAM" id="Phobius"/>
    </source>
</evidence>
<keyword evidence="1" id="KW-0472">Membrane</keyword>
<organism evidence="3 4">
    <name type="scientific">Calocera cornea HHB12733</name>
    <dbReference type="NCBI Taxonomy" id="1353952"/>
    <lineage>
        <taxon>Eukaryota</taxon>
        <taxon>Fungi</taxon>
        <taxon>Dikarya</taxon>
        <taxon>Basidiomycota</taxon>
        <taxon>Agaricomycotina</taxon>
        <taxon>Dacrymycetes</taxon>
        <taxon>Dacrymycetales</taxon>
        <taxon>Dacrymycetaceae</taxon>
        <taxon>Calocera</taxon>
    </lineage>
</organism>